<name>I4EN45_9BACT</name>
<dbReference type="PROSITE" id="PS50043">
    <property type="entry name" value="HTH_LUXR_2"/>
    <property type="match status" value="1"/>
</dbReference>
<dbReference type="PANTHER" id="PTHR44688:SF16">
    <property type="entry name" value="DNA-BINDING TRANSCRIPTIONAL ACTIVATOR DEVR_DOSR"/>
    <property type="match status" value="1"/>
</dbReference>
<organism evidence="5 6">
    <name type="scientific">Nitrolancea hollandica Lb</name>
    <dbReference type="NCBI Taxonomy" id="1129897"/>
    <lineage>
        <taxon>Bacteria</taxon>
        <taxon>Pseudomonadati</taxon>
        <taxon>Thermomicrobiota</taxon>
        <taxon>Thermomicrobia</taxon>
        <taxon>Sphaerobacterales</taxon>
        <taxon>Sphaerobacterineae</taxon>
        <taxon>Sphaerobacteraceae</taxon>
        <taxon>Nitrolancea</taxon>
    </lineage>
</organism>
<comment type="caution">
    <text evidence="5">The sequence shown here is derived from an EMBL/GenBank/DDBJ whole genome shotgun (WGS) entry which is preliminary data.</text>
</comment>
<protein>
    <submittedName>
        <fullName evidence="5">Two component transcriptional regulator, LuxR family</fullName>
    </submittedName>
</protein>
<dbReference type="PRINTS" id="PR00038">
    <property type="entry name" value="HTHLUXR"/>
</dbReference>
<keyword evidence="3" id="KW-0804">Transcription</keyword>
<dbReference type="EMBL" id="CAGS01000705">
    <property type="protein sequence ID" value="CCF86108.1"/>
    <property type="molecule type" value="Genomic_DNA"/>
</dbReference>
<accession>I4EN45</accession>
<gene>
    <name evidence="5" type="ORF">NITHO_7330001</name>
</gene>
<dbReference type="Proteomes" id="UP000004221">
    <property type="component" value="Unassembled WGS sequence"/>
</dbReference>
<proteinExistence type="predicted"/>
<dbReference type="InterPro" id="IPR000792">
    <property type="entry name" value="Tscrpt_reg_LuxR_C"/>
</dbReference>
<dbReference type="OrthoDB" id="9808843at2"/>
<evidence type="ECO:0000313" key="6">
    <source>
        <dbReference type="Proteomes" id="UP000004221"/>
    </source>
</evidence>
<dbReference type="InterPro" id="IPR016032">
    <property type="entry name" value="Sig_transdc_resp-reg_C-effctor"/>
</dbReference>
<dbReference type="Gene3D" id="1.10.10.10">
    <property type="entry name" value="Winged helix-like DNA-binding domain superfamily/Winged helix DNA-binding domain"/>
    <property type="match status" value="1"/>
</dbReference>
<dbReference type="SUPFAM" id="SSF46894">
    <property type="entry name" value="C-terminal effector domain of the bipartite response regulators"/>
    <property type="match status" value="1"/>
</dbReference>
<sequence length="115" mass="12555">MALSEIVLTIRRVAEGEVLIDEILAARPGLATLLRIKRTTLIRTKQDLVGLSHREAAILDCIVRGESNKEIALRLGISEQTVKTHVAAILRHLGANNRTAAAMTAVKRGWVTLDP</sequence>
<feature type="domain" description="HTH luxR-type" evidence="4">
    <location>
        <begin position="44"/>
        <end position="109"/>
    </location>
</feature>
<dbReference type="AlphaFoldDB" id="I4EN45"/>
<keyword evidence="6" id="KW-1185">Reference proteome</keyword>
<dbReference type="InterPro" id="IPR036388">
    <property type="entry name" value="WH-like_DNA-bd_sf"/>
</dbReference>
<dbReference type="Pfam" id="PF00196">
    <property type="entry name" value="GerE"/>
    <property type="match status" value="1"/>
</dbReference>
<evidence type="ECO:0000259" key="4">
    <source>
        <dbReference type="PROSITE" id="PS50043"/>
    </source>
</evidence>
<keyword evidence="2" id="KW-0238">DNA-binding</keyword>
<keyword evidence="1" id="KW-0805">Transcription regulation</keyword>
<dbReference type="SMART" id="SM00421">
    <property type="entry name" value="HTH_LUXR"/>
    <property type="match status" value="1"/>
</dbReference>
<dbReference type="CDD" id="cd06170">
    <property type="entry name" value="LuxR_C_like"/>
    <property type="match status" value="1"/>
</dbReference>
<dbReference type="GO" id="GO:0006355">
    <property type="term" value="P:regulation of DNA-templated transcription"/>
    <property type="evidence" value="ECO:0007669"/>
    <property type="project" value="InterPro"/>
</dbReference>
<evidence type="ECO:0000256" key="1">
    <source>
        <dbReference type="ARBA" id="ARBA00023015"/>
    </source>
</evidence>
<reference evidence="5 6" key="1">
    <citation type="journal article" date="2012" name="ISME J.">
        <title>Nitrification expanded: discovery, physiology and genomics of a nitrite-oxidizing bacterium from the phylum Chloroflexi.</title>
        <authorList>
            <person name="Sorokin D.Y."/>
            <person name="Lucker S."/>
            <person name="Vejmelkova D."/>
            <person name="Kostrikina N.A."/>
            <person name="Kleerebezem R."/>
            <person name="Rijpstra W.I."/>
            <person name="Damste J.S."/>
            <person name="Le Paslier D."/>
            <person name="Muyzer G."/>
            <person name="Wagner M."/>
            <person name="van Loosdrecht M.C."/>
            <person name="Daims H."/>
        </authorList>
    </citation>
    <scope>NUCLEOTIDE SEQUENCE [LARGE SCALE GENOMIC DNA]</scope>
    <source>
        <strain evidence="6">none</strain>
    </source>
</reference>
<evidence type="ECO:0000256" key="3">
    <source>
        <dbReference type="ARBA" id="ARBA00023163"/>
    </source>
</evidence>
<dbReference type="GO" id="GO:0003677">
    <property type="term" value="F:DNA binding"/>
    <property type="evidence" value="ECO:0007669"/>
    <property type="project" value="UniProtKB-KW"/>
</dbReference>
<evidence type="ECO:0000256" key="2">
    <source>
        <dbReference type="ARBA" id="ARBA00023125"/>
    </source>
</evidence>
<evidence type="ECO:0000313" key="5">
    <source>
        <dbReference type="EMBL" id="CCF86108.1"/>
    </source>
</evidence>
<dbReference type="PANTHER" id="PTHR44688">
    <property type="entry name" value="DNA-BINDING TRANSCRIPTIONAL ACTIVATOR DEVR_DOSR"/>
    <property type="match status" value="1"/>
</dbReference>